<reference evidence="2 3" key="1">
    <citation type="submission" date="2023-10" db="EMBL/GenBank/DDBJ databases">
        <title>Draft Genome Sequence of Candida saopaulonensis from a very Premature Infant with Sepsis.</title>
        <authorList>
            <person name="Ning Y."/>
            <person name="Dai R."/>
            <person name="Xiao M."/>
            <person name="Xu Y."/>
            <person name="Yan Q."/>
            <person name="Zhang L."/>
        </authorList>
    </citation>
    <scope>NUCLEOTIDE SEQUENCE [LARGE SCALE GENOMIC DNA]</scope>
    <source>
        <strain evidence="2 3">19XY460</strain>
    </source>
</reference>
<dbReference type="GO" id="GO:0070682">
    <property type="term" value="P:proteasome regulatory particle assembly"/>
    <property type="evidence" value="ECO:0007669"/>
    <property type="project" value="InterPro"/>
</dbReference>
<dbReference type="EMBL" id="CP138895">
    <property type="protein sequence ID" value="WPK24548.1"/>
    <property type="molecule type" value="Genomic_DNA"/>
</dbReference>
<dbReference type="RefSeq" id="XP_062876931.1">
    <property type="nucleotide sequence ID" value="XM_063020861.1"/>
</dbReference>
<protein>
    <submittedName>
        <fullName evidence="2">Uncharacterized protein</fullName>
    </submittedName>
</protein>
<proteinExistence type="predicted"/>
<accession>A0AAX4H7L2</accession>
<evidence type="ECO:0000313" key="3">
    <source>
        <dbReference type="Proteomes" id="UP001338582"/>
    </source>
</evidence>
<feature type="coiled-coil region" evidence="1">
    <location>
        <begin position="52"/>
        <end position="79"/>
    </location>
</feature>
<dbReference type="GO" id="GO:0030674">
    <property type="term" value="F:protein-macromolecule adaptor activity"/>
    <property type="evidence" value="ECO:0007669"/>
    <property type="project" value="TreeGrafter"/>
</dbReference>
<gene>
    <name evidence="2" type="ORF">PUMCH_001826</name>
</gene>
<name>A0AAX4H7L2_9ASCO</name>
<organism evidence="2 3">
    <name type="scientific">Australozyma saopauloensis</name>
    <dbReference type="NCBI Taxonomy" id="291208"/>
    <lineage>
        <taxon>Eukaryota</taxon>
        <taxon>Fungi</taxon>
        <taxon>Dikarya</taxon>
        <taxon>Ascomycota</taxon>
        <taxon>Saccharomycotina</taxon>
        <taxon>Pichiomycetes</taxon>
        <taxon>Metschnikowiaceae</taxon>
        <taxon>Australozyma</taxon>
    </lineage>
</organism>
<evidence type="ECO:0000313" key="2">
    <source>
        <dbReference type="EMBL" id="WPK24548.1"/>
    </source>
</evidence>
<dbReference type="PANTHER" id="PTHR40422">
    <property type="entry name" value="TRANSLATION MACHINERY-ASSOCIATED PROTEIN 17"/>
    <property type="match status" value="1"/>
</dbReference>
<dbReference type="AlphaFoldDB" id="A0AAX4H7L2"/>
<dbReference type="InterPro" id="IPR038966">
    <property type="entry name" value="TMA17"/>
</dbReference>
<dbReference type="Proteomes" id="UP001338582">
    <property type="component" value="Chromosome 2"/>
</dbReference>
<dbReference type="PANTHER" id="PTHR40422:SF1">
    <property type="entry name" value="TRANSLATION MACHINERY-ASSOCIATED PROTEIN 17"/>
    <property type="match status" value="1"/>
</dbReference>
<evidence type="ECO:0000256" key="1">
    <source>
        <dbReference type="SAM" id="Coils"/>
    </source>
</evidence>
<keyword evidence="3" id="KW-1185">Reference proteome</keyword>
<keyword evidence="1" id="KW-0175">Coiled coil</keyword>
<sequence>MADVVDTHFSVRVLTTALHLSVTMSALAIPISKDDFEQAISELPDDALFTVKLELETALLKLSETNDLLEAELPEANADDRVIYTEAIEENLPVIKSKNERLEILKFEMKVRGLLK</sequence>
<dbReference type="KEGG" id="asau:88172891"/>
<dbReference type="GeneID" id="88172891"/>